<dbReference type="PANTHER" id="PTHR46797:SF1">
    <property type="entry name" value="METHYLPHOSPHONATE SYNTHASE"/>
    <property type="match status" value="1"/>
</dbReference>
<dbReference type="Gene3D" id="1.10.260.40">
    <property type="entry name" value="lambda repressor-like DNA-binding domains"/>
    <property type="match status" value="1"/>
</dbReference>
<dbReference type="CDD" id="cd00093">
    <property type="entry name" value="HTH_XRE"/>
    <property type="match status" value="1"/>
</dbReference>
<dbReference type="SUPFAM" id="SSF51182">
    <property type="entry name" value="RmlC-like cupins"/>
    <property type="match status" value="1"/>
</dbReference>
<dbReference type="InterPro" id="IPR013096">
    <property type="entry name" value="Cupin_2"/>
</dbReference>
<dbReference type="EMBL" id="SGWZ01000006">
    <property type="protein sequence ID" value="RZS65291.1"/>
    <property type="molecule type" value="Genomic_DNA"/>
</dbReference>
<feature type="region of interest" description="Disordered" evidence="2">
    <location>
        <begin position="1"/>
        <end position="35"/>
    </location>
</feature>
<feature type="compositionally biased region" description="Low complexity" evidence="2">
    <location>
        <begin position="1"/>
        <end position="20"/>
    </location>
</feature>
<reference evidence="4 5" key="1">
    <citation type="submission" date="2019-02" db="EMBL/GenBank/DDBJ databases">
        <title>Genomic Encyclopedia of Type Strains, Phase IV (KMG-IV): sequencing the most valuable type-strain genomes for metagenomic binning, comparative biology and taxonomic classification.</title>
        <authorList>
            <person name="Goeker M."/>
        </authorList>
    </citation>
    <scope>NUCLEOTIDE SEQUENCE [LARGE SCALE GENOMIC DNA]</scope>
    <source>
        <strain evidence="4 5">DSM 16618</strain>
    </source>
</reference>
<comment type="caution">
    <text evidence="4">The sequence shown here is derived from an EMBL/GenBank/DDBJ whole genome shotgun (WGS) entry which is preliminary data.</text>
</comment>
<dbReference type="GO" id="GO:0005829">
    <property type="term" value="C:cytosol"/>
    <property type="evidence" value="ECO:0007669"/>
    <property type="project" value="TreeGrafter"/>
</dbReference>
<evidence type="ECO:0000313" key="4">
    <source>
        <dbReference type="EMBL" id="RZS65291.1"/>
    </source>
</evidence>
<dbReference type="InterPro" id="IPR014710">
    <property type="entry name" value="RmlC-like_jellyroll"/>
</dbReference>
<evidence type="ECO:0000259" key="3">
    <source>
        <dbReference type="PROSITE" id="PS50943"/>
    </source>
</evidence>
<gene>
    <name evidence="4" type="ORF">EV679_3080</name>
</gene>
<dbReference type="AlphaFoldDB" id="A0A4Q7MBX1"/>
<dbReference type="GO" id="GO:0003677">
    <property type="term" value="F:DNA binding"/>
    <property type="evidence" value="ECO:0007669"/>
    <property type="project" value="UniProtKB-KW"/>
</dbReference>
<dbReference type="PROSITE" id="PS50943">
    <property type="entry name" value="HTH_CROC1"/>
    <property type="match status" value="1"/>
</dbReference>
<feature type="domain" description="HTH cro/C1-type" evidence="3">
    <location>
        <begin position="47"/>
        <end position="101"/>
    </location>
</feature>
<keyword evidence="1" id="KW-0238">DNA-binding</keyword>
<dbReference type="InterPro" id="IPR011051">
    <property type="entry name" value="RmlC_Cupin_sf"/>
</dbReference>
<dbReference type="Pfam" id="PF13560">
    <property type="entry name" value="HTH_31"/>
    <property type="match status" value="1"/>
</dbReference>
<dbReference type="CDD" id="cd02209">
    <property type="entry name" value="cupin_XRE_C"/>
    <property type="match status" value="1"/>
</dbReference>
<dbReference type="Pfam" id="PF07883">
    <property type="entry name" value="Cupin_2"/>
    <property type="match status" value="1"/>
</dbReference>
<organism evidence="4 5">
    <name type="scientific">Kerstersia gyiorum</name>
    <dbReference type="NCBI Taxonomy" id="206506"/>
    <lineage>
        <taxon>Bacteria</taxon>
        <taxon>Pseudomonadati</taxon>
        <taxon>Pseudomonadota</taxon>
        <taxon>Betaproteobacteria</taxon>
        <taxon>Burkholderiales</taxon>
        <taxon>Alcaligenaceae</taxon>
        <taxon>Kerstersia</taxon>
    </lineage>
</organism>
<name>A0A4Q7MBX1_9BURK</name>
<evidence type="ECO:0000313" key="5">
    <source>
        <dbReference type="Proteomes" id="UP000292039"/>
    </source>
</evidence>
<dbReference type="Gene3D" id="2.60.120.10">
    <property type="entry name" value="Jelly Rolls"/>
    <property type="match status" value="1"/>
</dbReference>
<proteinExistence type="predicted"/>
<dbReference type="InterPro" id="IPR010982">
    <property type="entry name" value="Lambda_DNA-bd_dom_sf"/>
</dbReference>
<dbReference type="GO" id="GO:0003700">
    <property type="term" value="F:DNA-binding transcription factor activity"/>
    <property type="evidence" value="ECO:0007669"/>
    <property type="project" value="TreeGrafter"/>
</dbReference>
<dbReference type="Proteomes" id="UP000292039">
    <property type="component" value="Unassembled WGS sequence"/>
</dbReference>
<evidence type="ECO:0000256" key="2">
    <source>
        <dbReference type="SAM" id="MobiDB-lite"/>
    </source>
</evidence>
<accession>A0A4Q7MBX1</accession>
<protein>
    <submittedName>
        <fullName evidence="4">XRE family transcriptional regulator</fullName>
    </submittedName>
</protein>
<dbReference type="PANTHER" id="PTHR46797">
    <property type="entry name" value="HTH-TYPE TRANSCRIPTIONAL REGULATOR"/>
    <property type="match status" value="1"/>
</dbReference>
<dbReference type="InterPro" id="IPR001387">
    <property type="entry name" value="Cro/C1-type_HTH"/>
</dbReference>
<dbReference type="SMART" id="SM00530">
    <property type="entry name" value="HTH_XRE"/>
    <property type="match status" value="1"/>
</dbReference>
<evidence type="ECO:0000256" key="1">
    <source>
        <dbReference type="ARBA" id="ARBA00023125"/>
    </source>
</evidence>
<dbReference type="RefSeq" id="WP_242611508.1">
    <property type="nucleotide sequence ID" value="NZ_CBCSEB010000004.1"/>
</dbReference>
<dbReference type="SUPFAM" id="SSF47413">
    <property type="entry name" value="lambda repressor-like DNA-binding domains"/>
    <property type="match status" value="1"/>
</dbReference>
<sequence>MPAPRNTPADTRRATAATADRQADAGQHSGGHREDPRYTLIDLPFRLRTLRRQHQLSLAALALRTSLTRSYLSKLERGLSNPSDTTIEQLAHAYGLTRDQLLGSGPEGLDEIVSVVRVADRQPMIRTGSSLGYQYQALAGKRRIRSMQPVVVVPPREFPDRQAAQPHEGEEFMLVIHGAVELMVGSRVWRLESGDAVYFDATLPHRMRTVSRQDAEVLVVGSR</sequence>
<dbReference type="InterPro" id="IPR050807">
    <property type="entry name" value="TransReg_Diox_bact_type"/>
</dbReference>